<dbReference type="InterPro" id="IPR045384">
    <property type="entry name" value="DUF6527"/>
</dbReference>
<name>A0A7W3DI08_ENTAS</name>
<dbReference type="EMBL" id="JABXRP010000001">
    <property type="protein sequence ID" value="MBA8079091.1"/>
    <property type="molecule type" value="Genomic_DNA"/>
</dbReference>
<comment type="caution">
    <text evidence="1">The sequence shown here is derived from an EMBL/GenBank/DDBJ whole genome shotgun (WGS) entry which is preliminary data.</text>
</comment>
<gene>
    <name evidence="1" type="ORF">HV056_21485</name>
</gene>
<sequence>MSFIKTLLSALIRGAEPWLPARQLLIIEGDMLPAKIPQRTVILTKDGDEDWSIGFRCPCGCGSVIELLLIKDATPHWSYIVDKNNRPSLYPSVWLKTGCESHFWLKNGRIYWA</sequence>
<evidence type="ECO:0000313" key="1">
    <source>
        <dbReference type="EMBL" id="MBA8079091.1"/>
    </source>
</evidence>
<evidence type="ECO:0000313" key="2">
    <source>
        <dbReference type="Proteomes" id="UP000533461"/>
    </source>
</evidence>
<protein>
    <submittedName>
        <fullName evidence="1">Uncharacterized protein</fullName>
    </submittedName>
</protein>
<proteinExistence type="predicted"/>
<dbReference type="AlphaFoldDB" id="A0A7W3DI08"/>
<organism evidence="1 2">
    <name type="scientific">Enterobacter asburiae</name>
    <dbReference type="NCBI Taxonomy" id="61645"/>
    <lineage>
        <taxon>Bacteria</taxon>
        <taxon>Pseudomonadati</taxon>
        <taxon>Pseudomonadota</taxon>
        <taxon>Gammaproteobacteria</taxon>
        <taxon>Enterobacterales</taxon>
        <taxon>Enterobacteriaceae</taxon>
        <taxon>Enterobacter</taxon>
        <taxon>Enterobacter cloacae complex</taxon>
    </lineage>
</organism>
<dbReference type="Pfam" id="PF20137">
    <property type="entry name" value="BubE"/>
    <property type="match status" value="1"/>
</dbReference>
<dbReference type="Proteomes" id="UP000533461">
    <property type="component" value="Unassembled WGS sequence"/>
</dbReference>
<dbReference type="RefSeq" id="WP_182382968.1">
    <property type="nucleotide sequence ID" value="NZ_JABXQT010000001.1"/>
</dbReference>
<accession>A0A7W3DI08</accession>
<reference evidence="1 2" key="1">
    <citation type="submission" date="2020-06" db="EMBL/GenBank/DDBJ databases">
        <title>REHAB project genomes.</title>
        <authorList>
            <person name="Shaw L.P."/>
        </authorList>
    </citation>
    <scope>NUCLEOTIDE SEQUENCE [LARGE SCALE GENOMIC DNA]</scope>
    <source>
        <strain evidence="1 2">RHBSTW-00074</strain>
    </source>
</reference>